<evidence type="ECO:0000256" key="2">
    <source>
        <dbReference type="ARBA" id="ARBA00022980"/>
    </source>
</evidence>
<comment type="function">
    <text evidence="4 5">This protein binds to 23S rRNA in the presence of protein L20.</text>
</comment>
<evidence type="ECO:0000256" key="1">
    <source>
        <dbReference type="ARBA" id="ARBA00008563"/>
    </source>
</evidence>
<comment type="similarity">
    <text evidence="1 4 5">Belongs to the bacterial ribosomal protein bL21 family.</text>
</comment>
<comment type="subunit">
    <text evidence="4">Part of the 50S ribosomal subunit. Contacts protein L20.</text>
</comment>
<keyword evidence="2 4" id="KW-0689">Ribosomal protein</keyword>
<accession>A0A1G1XJQ4</accession>
<keyword evidence="4 5" id="KW-0699">rRNA-binding</keyword>
<dbReference type="NCBIfam" id="TIGR00061">
    <property type="entry name" value="L21"/>
    <property type="match status" value="1"/>
</dbReference>
<sequence>MQKAVVKIKGHQYLVFEGQKIKVQKMKAEPGDKLELKDIFLVFSDSAEGGSVSGAKEFKLGKPVAEKSSVEAKVLRQARSRKLTVFKYGPKTRRRVKRGFRAEYTEIEITSIK</sequence>
<dbReference type="Proteomes" id="UP000178570">
    <property type="component" value="Unassembled WGS sequence"/>
</dbReference>
<dbReference type="Pfam" id="PF00829">
    <property type="entry name" value="Ribosomal_L21p"/>
    <property type="match status" value="1"/>
</dbReference>
<dbReference type="PANTHER" id="PTHR21349:SF0">
    <property type="entry name" value="LARGE RIBOSOMAL SUBUNIT PROTEIN BL21M"/>
    <property type="match status" value="1"/>
</dbReference>
<protein>
    <recommendedName>
        <fullName evidence="4">Large ribosomal subunit protein bL21</fullName>
    </recommendedName>
</protein>
<keyword evidence="4 5" id="KW-0694">RNA-binding</keyword>
<dbReference type="InterPro" id="IPR036164">
    <property type="entry name" value="bL21-like_sf"/>
</dbReference>
<dbReference type="STRING" id="1797529.A2570_03015"/>
<dbReference type="GO" id="GO:0003735">
    <property type="term" value="F:structural constituent of ribosome"/>
    <property type="evidence" value="ECO:0007669"/>
    <property type="project" value="InterPro"/>
</dbReference>
<evidence type="ECO:0000256" key="5">
    <source>
        <dbReference type="RuleBase" id="RU000562"/>
    </source>
</evidence>
<dbReference type="PANTHER" id="PTHR21349">
    <property type="entry name" value="50S RIBOSOMAL PROTEIN L21"/>
    <property type="match status" value="1"/>
</dbReference>
<dbReference type="HAMAP" id="MF_01363">
    <property type="entry name" value="Ribosomal_bL21"/>
    <property type="match status" value="1"/>
</dbReference>
<dbReference type="InterPro" id="IPR001787">
    <property type="entry name" value="Ribosomal_bL21"/>
</dbReference>
<proteinExistence type="inferred from homology"/>
<dbReference type="SUPFAM" id="SSF141091">
    <property type="entry name" value="L21p-like"/>
    <property type="match status" value="1"/>
</dbReference>
<name>A0A1G1XJQ4_9BACT</name>
<dbReference type="AlphaFoldDB" id="A0A1G1XJQ4"/>
<evidence type="ECO:0000313" key="7">
    <source>
        <dbReference type="Proteomes" id="UP000178570"/>
    </source>
</evidence>
<dbReference type="EMBL" id="MHHY01000009">
    <property type="protein sequence ID" value="OGY40375.1"/>
    <property type="molecule type" value="Genomic_DNA"/>
</dbReference>
<dbReference type="GO" id="GO:0006412">
    <property type="term" value="P:translation"/>
    <property type="evidence" value="ECO:0007669"/>
    <property type="project" value="UniProtKB-UniRule"/>
</dbReference>
<keyword evidence="3 4" id="KW-0687">Ribonucleoprotein</keyword>
<evidence type="ECO:0000313" key="6">
    <source>
        <dbReference type="EMBL" id="OGY40375.1"/>
    </source>
</evidence>
<dbReference type="GO" id="GO:0005840">
    <property type="term" value="C:ribosome"/>
    <property type="evidence" value="ECO:0007669"/>
    <property type="project" value="UniProtKB-KW"/>
</dbReference>
<dbReference type="GO" id="GO:0019843">
    <property type="term" value="F:rRNA binding"/>
    <property type="evidence" value="ECO:0007669"/>
    <property type="project" value="UniProtKB-UniRule"/>
</dbReference>
<comment type="caution">
    <text evidence="6">The sequence shown here is derived from an EMBL/GenBank/DDBJ whole genome shotgun (WGS) entry which is preliminary data.</text>
</comment>
<reference evidence="6 7" key="1">
    <citation type="journal article" date="2016" name="Nat. Commun.">
        <title>Thousands of microbial genomes shed light on interconnected biogeochemical processes in an aquifer system.</title>
        <authorList>
            <person name="Anantharaman K."/>
            <person name="Brown C.T."/>
            <person name="Hug L.A."/>
            <person name="Sharon I."/>
            <person name="Castelle C.J."/>
            <person name="Probst A.J."/>
            <person name="Thomas B.C."/>
            <person name="Singh A."/>
            <person name="Wilkins M.J."/>
            <person name="Karaoz U."/>
            <person name="Brodie E.L."/>
            <person name="Williams K.H."/>
            <person name="Hubbard S.S."/>
            <person name="Banfield J.F."/>
        </authorList>
    </citation>
    <scope>NUCLEOTIDE SEQUENCE [LARGE SCALE GENOMIC DNA]</scope>
</reference>
<organism evidence="6 7">
    <name type="scientific">Candidatus Brennerbacteria bacterium RIFOXYD1_FULL_41_16</name>
    <dbReference type="NCBI Taxonomy" id="1797529"/>
    <lineage>
        <taxon>Bacteria</taxon>
        <taxon>Candidatus Brenneribacteriota</taxon>
    </lineage>
</organism>
<dbReference type="GO" id="GO:0005737">
    <property type="term" value="C:cytoplasm"/>
    <property type="evidence" value="ECO:0007669"/>
    <property type="project" value="UniProtKB-ARBA"/>
</dbReference>
<dbReference type="InterPro" id="IPR028909">
    <property type="entry name" value="bL21-like"/>
</dbReference>
<dbReference type="GO" id="GO:1990904">
    <property type="term" value="C:ribonucleoprotein complex"/>
    <property type="evidence" value="ECO:0007669"/>
    <property type="project" value="UniProtKB-KW"/>
</dbReference>
<evidence type="ECO:0000256" key="4">
    <source>
        <dbReference type="HAMAP-Rule" id="MF_01363"/>
    </source>
</evidence>
<gene>
    <name evidence="4" type="primary">rplU</name>
    <name evidence="6" type="ORF">A2570_03015</name>
</gene>
<evidence type="ECO:0000256" key="3">
    <source>
        <dbReference type="ARBA" id="ARBA00023274"/>
    </source>
</evidence>